<dbReference type="PANTHER" id="PTHR20914">
    <property type="entry name" value="LY6/PLAUR DOMAIN-CONTAINING PROTEIN 8"/>
    <property type="match status" value="1"/>
</dbReference>
<dbReference type="AlphaFoldDB" id="A0A8C5WIB4"/>
<proteinExistence type="predicted"/>
<dbReference type="Pfam" id="PF00021">
    <property type="entry name" value="UPAR_LY6"/>
    <property type="match status" value="2"/>
</dbReference>
<evidence type="ECO:0000259" key="4">
    <source>
        <dbReference type="SMART" id="SM00134"/>
    </source>
</evidence>
<accession>A0A8C5WIB4</accession>
<feature type="domain" description="UPAR/Ly6" evidence="4">
    <location>
        <begin position="18"/>
        <end position="103"/>
    </location>
</feature>
<evidence type="ECO:0000313" key="6">
    <source>
        <dbReference type="Proteomes" id="UP000694569"/>
    </source>
</evidence>
<keyword evidence="3" id="KW-0732">Signal</keyword>
<dbReference type="GO" id="GO:0005576">
    <property type="term" value="C:extracellular region"/>
    <property type="evidence" value="ECO:0007669"/>
    <property type="project" value="UniProtKB-SubCell"/>
</dbReference>
<organism evidence="5 6">
    <name type="scientific">Leptobrachium leishanense</name>
    <name type="common">Leishan spiny toad</name>
    <dbReference type="NCBI Taxonomy" id="445787"/>
    <lineage>
        <taxon>Eukaryota</taxon>
        <taxon>Metazoa</taxon>
        <taxon>Chordata</taxon>
        <taxon>Craniata</taxon>
        <taxon>Vertebrata</taxon>
        <taxon>Euteleostomi</taxon>
        <taxon>Amphibia</taxon>
        <taxon>Batrachia</taxon>
        <taxon>Anura</taxon>
        <taxon>Pelobatoidea</taxon>
        <taxon>Megophryidae</taxon>
        <taxon>Leptobrachium</taxon>
    </lineage>
</organism>
<feature type="signal peptide" evidence="3">
    <location>
        <begin position="1"/>
        <end position="17"/>
    </location>
</feature>
<dbReference type="Ensembl" id="ENSLLET00000042097.1">
    <property type="protein sequence ID" value="ENSLLEP00000040452.1"/>
    <property type="gene ID" value="ENSLLEG00000025756.1"/>
</dbReference>
<name>A0A8C5WIB4_9ANUR</name>
<evidence type="ECO:0000256" key="3">
    <source>
        <dbReference type="SAM" id="SignalP"/>
    </source>
</evidence>
<dbReference type="InterPro" id="IPR045860">
    <property type="entry name" value="Snake_toxin-like_sf"/>
</dbReference>
<dbReference type="Gene3D" id="2.10.60.10">
    <property type="entry name" value="CD59"/>
    <property type="match status" value="2"/>
</dbReference>
<dbReference type="Proteomes" id="UP000694569">
    <property type="component" value="Unplaced"/>
</dbReference>
<evidence type="ECO:0000313" key="5">
    <source>
        <dbReference type="Ensembl" id="ENSLLEP00000040452.1"/>
    </source>
</evidence>
<dbReference type="OrthoDB" id="9907178at2759"/>
<feature type="chain" id="PRO_5034029134" description="UPAR/Ly6 domain-containing protein" evidence="3">
    <location>
        <begin position="18"/>
        <end position="217"/>
    </location>
</feature>
<dbReference type="SMART" id="SM00134">
    <property type="entry name" value="LU"/>
    <property type="match status" value="1"/>
</dbReference>
<dbReference type="SUPFAM" id="SSF57302">
    <property type="entry name" value="Snake toxin-like"/>
    <property type="match status" value="2"/>
</dbReference>
<keyword evidence="6" id="KW-1185">Reference proteome</keyword>
<dbReference type="InterPro" id="IPR050918">
    <property type="entry name" value="CNF-like_PLA2_Inhibitor"/>
</dbReference>
<dbReference type="CDD" id="cd23572">
    <property type="entry name" value="TFP_LU_ECD_PINLYP_rpt2"/>
    <property type="match status" value="1"/>
</dbReference>
<evidence type="ECO:0000256" key="1">
    <source>
        <dbReference type="ARBA" id="ARBA00004613"/>
    </source>
</evidence>
<comment type="subcellular location">
    <subcellularLocation>
        <location evidence="1">Secreted</location>
    </subcellularLocation>
</comment>
<keyword evidence="2" id="KW-0964">Secreted</keyword>
<evidence type="ECO:0000256" key="2">
    <source>
        <dbReference type="ARBA" id="ARBA00022525"/>
    </source>
</evidence>
<reference evidence="5" key="2">
    <citation type="submission" date="2025-09" db="UniProtKB">
        <authorList>
            <consortium name="Ensembl"/>
        </authorList>
    </citation>
    <scope>IDENTIFICATION</scope>
</reference>
<dbReference type="GeneTree" id="ENSGT00940000163304"/>
<sequence length="217" mass="23360">MMLSTLIFLVLLAAGAALECEVCYSLSSNRCSGHYETCGPSQDRCMETLTQTSLGELKSFVLKKTCGSVYNCTHPASMTAPGYRVSVTTMCCDTDYCNNRTMNWKAVNSTKNGVRCPSCLAHNSETCDRHTPLNCTGSETYCVQFTASRHRGSTITIAGCASESMEKTRGKAAFGGNSIEVSRFQVTNGAQSVPKGHLSVFLAVLFTLKIFAECGSS</sequence>
<dbReference type="PANTHER" id="PTHR20914:SF30">
    <property type="entry name" value="LY6_PLAUR DOMAIN CONTAINING 9"/>
    <property type="match status" value="1"/>
</dbReference>
<protein>
    <recommendedName>
        <fullName evidence="4">UPAR/Ly6 domain-containing protein</fullName>
    </recommendedName>
</protein>
<dbReference type="InterPro" id="IPR016054">
    <property type="entry name" value="LY6_UPA_recep-like"/>
</dbReference>
<reference evidence="5" key="1">
    <citation type="submission" date="2025-08" db="UniProtKB">
        <authorList>
            <consortium name="Ensembl"/>
        </authorList>
    </citation>
    <scope>IDENTIFICATION</scope>
</reference>